<gene>
    <name evidence="1" type="ORF">ECRASSUSDP1_LOCUS15665</name>
</gene>
<name>A0AAD1XKC3_EUPCR</name>
<comment type="caution">
    <text evidence="1">The sequence shown here is derived from an EMBL/GenBank/DDBJ whole genome shotgun (WGS) entry which is preliminary data.</text>
</comment>
<accession>A0AAD1XKC3</accession>
<dbReference type="Proteomes" id="UP001295684">
    <property type="component" value="Unassembled WGS sequence"/>
</dbReference>
<dbReference type="EMBL" id="CAMPGE010015705">
    <property type="protein sequence ID" value="CAI2374313.1"/>
    <property type="molecule type" value="Genomic_DNA"/>
</dbReference>
<protein>
    <recommendedName>
        <fullName evidence="3">Rhodanese domain-containing protein</fullName>
    </recommendedName>
</protein>
<proteinExistence type="predicted"/>
<evidence type="ECO:0000313" key="1">
    <source>
        <dbReference type="EMBL" id="CAI2374313.1"/>
    </source>
</evidence>
<organism evidence="1 2">
    <name type="scientific">Euplotes crassus</name>
    <dbReference type="NCBI Taxonomy" id="5936"/>
    <lineage>
        <taxon>Eukaryota</taxon>
        <taxon>Sar</taxon>
        <taxon>Alveolata</taxon>
        <taxon>Ciliophora</taxon>
        <taxon>Intramacronucleata</taxon>
        <taxon>Spirotrichea</taxon>
        <taxon>Hypotrichia</taxon>
        <taxon>Euplotida</taxon>
        <taxon>Euplotidae</taxon>
        <taxon>Moneuplotes</taxon>
    </lineage>
</organism>
<evidence type="ECO:0008006" key="3">
    <source>
        <dbReference type="Google" id="ProtNLM"/>
    </source>
</evidence>
<evidence type="ECO:0000313" key="2">
    <source>
        <dbReference type="Proteomes" id="UP001295684"/>
    </source>
</evidence>
<sequence length="280" mass="32649">MIFIQNLRSLICVKEKTAVCKDLRRKQFPQQGGSTYNASPRMFPLVYLTAFQLWRLCEIFLGKQELKRMIKLLSTISQENSLEQRELTLFYQNGSLRKYLADGYPTEEGKTYTGEKTIIEDLKDPKEFITFFDEIKEFKEGKKDFQLIDLRPPLESKLISTTHPNPQLPDILKSQYITHPQPPKIPQKSSPLILKIPNFFKIPLLFYLPIPHTAFTSIPLTYPDTARLLYCNMINFGYLFYWVFEDGWILAVKRGNEVGLFGRFWWRKGVRGTGGRGDCV</sequence>
<reference evidence="1" key="1">
    <citation type="submission" date="2023-07" db="EMBL/GenBank/DDBJ databases">
        <authorList>
            <consortium name="AG Swart"/>
            <person name="Singh M."/>
            <person name="Singh A."/>
            <person name="Seah K."/>
            <person name="Emmerich C."/>
        </authorList>
    </citation>
    <scope>NUCLEOTIDE SEQUENCE</scope>
    <source>
        <strain evidence="1">DP1</strain>
    </source>
</reference>
<keyword evidence="2" id="KW-1185">Reference proteome</keyword>
<dbReference type="AlphaFoldDB" id="A0AAD1XKC3"/>